<dbReference type="FunFam" id="3.40.50.300:FF:000356">
    <property type="entry name" value="DNA repair protein RecN"/>
    <property type="match status" value="1"/>
</dbReference>
<dbReference type="CDD" id="cd03241">
    <property type="entry name" value="ABC_RecN"/>
    <property type="match status" value="2"/>
</dbReference>
<keyword evidence="7 9" id="KW-0234">DNA repair</keyword>
<dbReference type="GO" id="GO:0005524">
    <property type="term" value="F:ATP binding"/>
    <property type="evidence" value="ECO:0007669"/>
    <property type="project" value="UniProtKB-KW"/>
</dbReference>
<dbReference type="FunFam" id="3.40.50.300:FF:000319">
    <property type="entry name" value="DNA repair protein RecN"/>
    <property type="match status" value="1"/>
</dbReference>
<dbReference type="PIRSF" id="PIRSF003128">
    <property type="entry name" value="RecN"/>
    <property type="match status" value="1"/>
</dbReference>
<dbReference type="InterPro" id="IPR003395">
    <property type="entry name" value="RecF/RecN/SMC_N"/>
</dbReference>
<sequence length="558" mass="62373">MLISLEINNFAIVNDLCIDWRDGMTAITGETGAGKSIAIDALSLCLGERADAGAIRPNTERAQIVARFNIQSLPKAHKFLKEHMLNNEEQDCILRRVISKNGRSKSYINGVSVTASQLKELGEYLIAIHGQHAHQLLLKNEHQLHLIDAYASHTHLQNNVKDQYQHYQQLQREYATLLKEQQTKAAQQQLLEYQVAELDEFALDQDEYKQIEEEQYRLSHSQTIINTCQQELVALYEQDGTTVLSQLQHSAQQFVNLSGFDSNLGNIAQILEEAVVQVEEASREIRDYAAHVDQDPLRLQEVEERLSKTMDLSRKHHVRPEELYEHHQSLKQQLDNISSDNARIDILEQEIAHTLTAYQHAASALSESRSKAAKKLQKLISTSMDELAMKQCQFAIELLPKPELKPNNEGFDAIEFLVSTNPGQPLQALAKVASGGELSRISLAIQVIIADKVTTPTLIFDEVDVGISGPTASQVGKLLRKLGKSTQVICVTHLPQVACSGHQQFFVSKKVVKGETFTSMQPLKDENRIDEIARLIGGESISETTRASAKELLAIQAA</sequence>
<feature type="domain" description="RecF/RecN/SMC N-terminal" evidence="11">
    <location>
        <begin position="2"/>
        <end position="505"/>
    </location>
</feature>
<dbReference type="GO" id="GO:0009432">
    <property type="term" value="P:SOS response"/>
    <property type="evidence" value="ECO:0007669"/>
    <property type="project" value="UniProtKB-ARBA"/>
</dbReference>
<dbReference type="PANTHER" id="PTHR11059:SF0">
    <property type="entry name" value="DNA REPAIR PROTEIN RECN"/>
    <property type="match status" value="1"/>
</dbReference>
<dbReference type="InterPro" id="IPR004604">
    <property type="entry name" value="DNA_recomb/repair_RecN"/>
</dbReference>
<comment type="function">
    <text evidence="1 9">May be involved in recombinational repair of damaged DNA.</text>
</comment>
<dbReference type="InterPro" id="IPR027417">
    <property type="entry name" value="P-loop_NTPase"/>
</dbReference>
<evidence type="ECO:0000256" key="8">
    <source>
        <dbReference type="ARBA" id="ARBA00033408"/>
    </source>
</evidence>
<dbReference type="NCBIfam" id="TIGR00634">
    <property type="entry name" value="recN"/>
    <property type="match status" value="1"/>
</dbReference>
<proteinExistence type="inferred from homology"/>
<dbReference type="Gene3D" id="3.40.50.300">
    <property type="entry name" value="P-loop containing nucleotide triphosphate hydrolases"/>
    <property type="match status" value="2"/>
</dbReference>
<dbReference type="SUPFAM" id="SSF52540">
    <property type="entry name" value="P-loop containing nucleoside triphosphate hydrolases"/>
    <property type="match status" value="1"/>
</dbReference>
<name>A0A4Q7IJ54_9GAMM</name>
<reference evidence="12 13" key="1">
    <citation type="submission" date="2018-01" db="EMBL/GenBank/DDBJ databases">
        <title>Co-occurrence of chitin degradation, pigmentation and bioactivity in marine Pseudoalteromonas.</title>
        <authorList>
            <person name="Paulsen S."/>
            <person name="Gram L."/>
            <person name="Machado H."/>
        </authorList>
    </citation>
    <scope>NUCLEOTIDE SEQUENCE [LARGE SCALE GENOMIC DNA]</scope>
    <source>
        <strain evidence="12 13">S3898</strain>
    </source>
</reference>
<dbReference type="NCBIfam" id="NF008121">
    <property type="entry name" value="PRK10869.1"/>
    <property type="match status" value="1"/>
</dbReference>
<evidence type="ECO:0000256" key="4">
    <source>
        <dbReference type="ARBA" id="ARBA00022741"/>
    </source>
</evidence>
<keyword evidence="4" id="KW-0547">Nucleotide-binding</keyword>
<evidence type="ECO:0000256" key="10">
    <source>
        <dbReference type="SAM" id="Coils"/>
    </source>
</evidence>
<keyword evidence="10" id="KW-0175">Coiled coil</keyword>
<keyword evidence="5 9" id="KW-0227">DNA damage</keyword>
<evidence type="ECO:0000256" key="1">
    <source>
        <dbReference type="ARBA" id="ARBA00003618"/>
    </source>
</evidence>
<comment type="similarity">
    <text evidence="2 9">Belongs to the RecN family.</text>
</comment>
<protein>
    <recommendedName>
        <fullName evidence="3 9">DNA repair protein RecN</fullName>
    </recommendedName>
    <alternativeName>
        <fullName evidence="8 9">Recombination protein N</fullName>
    </alternativeName>
</protein>
<keyword evidence="6" id="KW-0067">ATP-binding</keyword>
<evidence type="ECO:0000256" key="9">
    <source>
        <dbReference type="PIRNR" id="PIRNR003128"/>
    </source>
</evidence>
<evidence type="ECO:0000259" key="11">
    <source>
        <dbReference type="Pfam" id="PF02463"/>
    </source>
</evidence>
<dbReference type="Proteomes" id="UP000291338">
    <property type="component" value="Unassembled WGS sequence"/>
</dbReference>
<feature type="coiled-coil region" evidence="10">
    <location>
        <begin position="153"/>
        <end position="187"/>
    </location>
</feature>
<evidence type="ECO:0000313" key="12">
    <source>
        <dbReference type="EMBL" id="RZQ52163.1"/>
    </source>
</evidence>
<evidence type="ECO:0000256" key="6">
    <source>
        <dbReference type="ARBA" id="ARBA00022840"/>
    </source>
</evidence>
<accession>A0A4Q7IJ54</accession>
<evidence type="ECO:0000256" key="5">
    <source>
        <dbReference type="ARBA" id="ARBA00022763"/>
    </source>
</evidence>
<evidence type="ECO:0000256" key="2">
    <source>
        <dbReference type="ARBA" id="ARBA00009441"/>
    </source>
</evidence>
<evidence type="ECO:0000256" key="7">
    <source>
        <dbReference type="ARBA" id="ARBA00023204"/>
    </source>
</evidence>
<dbReference type="GO" id="GO:0043590">
    <property type="term" value="C:bacterial nucleoid"/>
    <property type="evidence" value="ECO:0007669"/>
    <property type="project" value="TreeGrafter"/>
</dbReference>
<dbReference type="RefSeq" id="WP_130256440.1">
    <property type="nucleotide sequence ID" value="NZ_PPSX01000063.1"/>
</dbReference>
<dbReference type="AlphaFoldDB" id="A0A4Q7IJ54"/>
<gene>
    <name evidence="12" type="ORF">C1E23_15480</name>
</gene>
<dbReference type="Pfam" id="PF02463">
    <property type="entry name" value="SMC_N"/>
    <property type="match status" value="1"/>
</dbReference>
<dbReference type="GO" id="GO:0006310">
    <property type="term" value="P:DNA recombination"/>
    <property type="evidence" value="ECO:0007669"/>
    <property type="project" value="InterPro"/>
</dbReference>
<dbReference type="EMBL" id="PPSX01000063">
    <property type="protein sequence ID" value="RZQ52163.1"/>
    <property type="molecule type" value="Genomic_DNA"/>
</dbReference>
<dbReference type="PANTHER" id="PTHR11059">
    <property type="entry name" value="DNA REPAIR PROTEIN RECN"/>
    <property type="match status" value="1"/>
</dbReference>
<evidence type="ECO:0000313" key="13">
    <source>
        <dbReference type="Proteomes" id="UP000291338"/>
    </source>
</evidence>
<evidence type="ECO:0000256" key="3">
    <source>
        <dbReference type="ARBA" id="ARBA00021315"/>
    </source>
</evidence>
<dbReference type="GO" id="GO:0006281">
    <property type="term" value="P:DNA repair"/>
    <property type="evidence" value="ECO:0007669"/>
    <property type="project" value="UniProtKB-KW"/>
</dbReference>
<organism evidence="12 13">
    <name type="scientific">Pseudoalteromonas phenolica</name>
    <dbReference type="NCBI Taxonomy" id="161398"/>
    <lineage>
        <taxon>Bacteria</taxon>
        <taxon>Pseudomonadati</taxon>
        <taxon>Pseudomonadota</taxon>
        <taxon>Gammaproteobacteria</taxon>
        <taxon>Alteromonadales</taxon>
        <taxon>Pseudoalteromonadaceae</taxon>
        <taxon>Pseudoalteromonas</taxon>
    </lineage>
</organism>
<comment type="caution">
    <text evidence="12">The sequence shown here is derived from an EMBL/GenBank/DDBJ whole genome shotgun (WGS) entry which is preliminary data.</text>
</comment>